<evidence type="ECO:0000256" key="1">
    <source>
        <dbReference type="ARBA" id="ARBA00004141"/>
    </source>
</evidence>
<dbReference type="InterPro" id="IPR043203">
    <property type="entry name" value="VGCC_Ca_Na"/>
</dbReference>
<comment type="caution">
    <text evidence="7">The sequence shown here is derived from an EMBL/GenBank/DDBJ whole genome shotgun (WGS) entry which is preliminary data.</text>
</comment>
<feature type="transmembrane region" description="Helical" evidence="5">
    <location>
        <begin position="163"/>
        <end position="182"/>
    </location>
</feature>
<proteinExistence type="predicted"/>
<dbReference type="AlphaFoldDB" id="A0A177B7S5"/>
<dbReference type="PANTHER" id="PTHR10037">
    <property type="entry name" value="VOLTAGE-GATED CATION CHANNEL CALCIUM AND SODIUM"/>
    <property type="match status" value="1"/>
</dbReference>
<keyword evidence="4 5" id="KW-0472">Membrane</keyword>
<evidence type="ECO:0000313" key="7">
    <source>
        <dbReference type="EMBL" id="OAF69742.1"/>
    </source>
</evidence>
<keyword evidence="8" id="KW-1185">Reference proteome</keyword>
<dbReference type="Pfam" id="PF00520">
    <property type="entry name" value="Ion_trans"/>
    <property type="match status" value="1"/>
</dbReference>
<dbReference type="Proteomes" id="UP000078046">
    <property type="component" value="Unassembled WGS sequence"/>
</dbReference>
<sequence>MLNSHSENSNLNSTHSNVRGYTKFVKYEGDESALTSMLQKNYKPDSHVFMLGRKPEIPTPFFTQGNFLPKRYGKLPKNLISQPLYEIDNYYTNTFIVISKNRTIYRFNKQKSFYLFSPHSIIRNVTVIRMFRVFRVLKTVSVVPGLKTIVRALIEACYGLKDVLILTVFMLSIFSLLGLQLYQGKLGQQCIKNFDNSTFVPDIPTFAPVSVELFCKHINSSRLITQDFWQDLYQKILRTNGYWHLFFFILIIFLGSFYLINLILAIVSLAYESEIKKSKCDELPEQIDAAGINPDRKRKTRKISKVTLNELVNIDDIPYIDENKSINEDDRIKKIKIKRTWQEIVKQTQEDRNKKKNILSRKRLAARRRNAVQFKPNEKSILFSRFFERHIENLSYKVNKNFPTLFFLIQSVEYYVTNPIFDVFMTFVIIANTIIMSLDRYEINEYDEYILNIGNMV</sequence>
<dbReference type="Gene3D" id="1.10.287.70">
    <property type="match status" value="1"/>
</dbReference>
<organism evidence="7 8">
    <name type="scientific">Intoshia linei</name>
    <dbReference type="NCBI Taxonomy" id="1819745"/>
    <lineage>
        <taxon>Eukaryota</taxon>
        <taxon>Metazoa</taxon>
        <taxon>Spiralia</taxon>
        <taxon>Lophotrochozoa</taxon>
        <taxon>Mesozoa</taxon>
        <taxon>Orthonectida</taxon>
        <taxon>Rhopaluridae</taxon>
        <taxon>Intoshia</taxon>
    </lineage>
</organism>
<evidence type="ECO:0000313" key="8">
    <source>
        <dbReference type="Proteomes" id="UP000078046"/>
    </source>
</evidence>
<evidence type="ECO:0000256" key="3">
    <source>
        <dbReference type="ARBA" id="ARBA00022989"/>
    </source>
</evidence>
<dbReference type="PANTHER" id="PTHR10037:SF288">
    <property type="entry name" value="SODIUM CHANNEL PROTEIN PARA"/>
    <property type="match status" value="1"/>
</dbReference>
<dbReference type="SUPFAM" id="SSF81324">
    <property type="entry name" value="Voltage-gated potassium channels"/>
    <property type="match status" value="1"/>
</dbReference>
<evidence type="ECO:0000256" key="2">
    <source>
        <dbReference type="ARBA" id="ARBA00022692"/>
    </source>
</evidence>
<name>A0A177B7S5_9BILA</name>
<comment type="subcellular location">
    <subcellularLocation>
        <location evidence="1">Membrane</location>
        <topology evidence="1">Multi-pass membrane protein</topology>
    </subcellularLocation>
</comment>
<feature type="domain" description="Ion transport" evidence="6">
    <location>
        <begin position="120"/>
        <end position="276"/>
    </location>
</feature>
<dbReference type="InterPro" id="IPR005821">
    <property type="entry name" value="Ion_trans_dom"/>
</dbReference>
<keyword evidence="2 5" id="KW-0812">Transmembrane</keyword>
<feature type="transmembrane region" description="Helical" evidence="5">
    <location>
        <begin position="245"/>
        <end position="271"/>
    </location>
</feature>
<protein>
    <recommendedName>
        <fullName evidence="6">Ion transport domain-containing protein</fullName>
    </recommendedName>
</protein>
<dbReference type="GO" id="GO:0001518">
    <property type="term" value="C:voltage-gated sodium channel complex"/>
    <property type="evidence" value="ECO:0007669"/>
    <property type="project" value="TreeGrafter"/>
</dbReference>
<dbReference type="GO" id="GO:0086010">
    <property type="term" value="P:membrane depolarization during action potential"/>
    <property type="evidence" value="ECO:0007669"/>
    <property type="project" value="TreeGrafter"/>
</dbReference>
<dbReference type="GO" id="GO:0005248">
    <property type="term" value="F:voltage-gated sodium channel activity"/>
    <property type="evidence" value="ECO:0007669"/>
    <property type="project" value="TreeGrafter"/>
</dbReference>
<evidence type="ECO:0000259" key="6">
    <source>
        <dbReference type="Pfam" id="PF00520"/>
    </source>
</evidence>
<keyword evidence="3 5" id="KW-1133">Transmembrane helix</keyword>
<gene>
    <name evidence="7" type="ORF">A3Q56_02510</name>
</gene>
<evidence type="ECO:0000256" key="4">
    <source>
        <dbReference type="ARBA" id="ARBA00023136"/>
    </source>
</evidence>
<dbReference type="EMBL" id="LWCA01000236">
    <property type="protein sequence ID" value="OAF69742.1"/>
    <property type="molecule type" value="Genomic_DNA"/>
</dbReference>
<accession>A0A177B7S5</accession>
<evidence type="ECO:0000256" key="5">
    <source>
        <dbReference type="SAM" id="Phobius"/>
    </source>
</evidence>
<reference evidence="7 8" key="1">
    <citation type="submission" date="2016-04" db="EMBL/GenBank/DDBJ databases">
        <title>The genome of Intoshia linei affirms orthonectids as highly simplified spiralians.</title>
        <authorList>
            <person name="Mikhailov K.V."/>
            <person name="Slusarev G.S."/>
            <person name="Nikitin M.A."/>
            <person name="Logacheva M.D."/>
            <person name="Penin A."/>
            <person name="Aleoshin V."/>
            <person name="Panchin Y.V."/>
        </authorList>
    </citation>
    <scope>NUCLEOTIDE SEQUENCE [LARGE SCALE GENOMIC DNA]</scope>
    <source>
        <strain evidence="7">Intl2013</strain>
        <tissue evidence="7">Whole animal</tissue>
    </source>
</reference>
<dbReference type="GO" id="GO:0019228">
    <property type="term" value="P:neuronal action potential"/>
    <property type="evidence" value="ECO:0007669"/>
    <property type="project" value="TreeGrafter"/>
</dbReference>
<dbReference type="OrthoDB" id="2984333at2759"/>